<dbReference type="Proteomes" id="UP001165960">
    <property type="component" value="Unassembled WGS sequence"/>
</dbReference>
<reference evidence="1" key="1">
    <citation type="submission" date="2022-04" db="EMBL/GenBank/DDBJ databases">
        <title>Genome of the entomopathogenic fungus Entomophthora muscae.</title>
        <authorList>
            <person name="Elya C."/>
            <person name="Lovett B.R."/>
            <person name="Lee E."/>
            <person name="Macias A.M."/>
            <person name="Hajek A.E."/>
            <person name="De Bivort B.L."/>
            <person name="Kasson M.T."/>
            <person name="De Fine Licht H.H."/>
            <person name="Stajich J.E."/>
        </authorList>
    </citation>
    <scope>NUCLEOTIDE SEQUENCE</scope>
    <source>
        <strain evidence="1">Berkeley</strain>
    </source>
</reference>
<dbReference type="EMBL" id="QTSX02003743">
    <property type="protein sequence ID" value="KAJ9068373.1"/>
    <property type="molecule type" value="Genomic_DNA"/>
</dbReference>
<protein>
    <submittedName>
        <fullName evidence="1">Uncharacterized protein</fullName>
    </submittedName>
</protein>
<proteinExistence type="predicted"/>
<sequence length="283" mass="32352">MNHLIFSAVLTACLEIEGHQYNHQHGPFNKPPGKYFYKEPAQLNSSKKYSWPTLVLPHSTQSVAIHTCIYYVITYFAGNFGAITCTPRSFNECAVYPIVTALTGFQVANLVPYFAKILSQLLGLYTIMVCRTQVNCNTGKSPYELVYEHKPAIVSKKLEPWLSLAKKVPGNNDPHVQHAIRDQEDKGEKMFREKQSPYNRKNYKSGTRFGVLITVRINWTQDYKDQEVAIEVKLSNTYLIKGIHAHTELKCMHHDQLCLCKERKAQHNSFLPVPNAKLDQHQA</sequence>
<gene>
    <name evidence="1" type="ORF">DSO57_1029330</name>
</gene>
<keyword evidence="2" id="KW-1185">Reference proteome</keyword>
<organism evidence="1 2">
    <name type="scientific">Entomophthora muscae</name>
    <dbReference type="NCBI Taxonomy" id="34485"/>
    <lineage>
        <taxon>Eukaryota</taxon>
        <taxon>Fungi</taxon>
        <taxon>Fungi incertae sedis</taxon>
        <taxon>Zoopagomycota</taxon>
        <taxon>Entomophthoromycotina</taxon>
        <taxon>Entomophthoromycetes</taxon>
        <taxon>Entomophthorales</taxon>
        <taxon>Entomophthoraceae</taxon>
        <taxon>Entomophthora</taxon>
    </lineage>
</organism>
<evidence type="ECO:0000313" key="1">
    <source>
        <dbReference type="EMBL" id="KAJ9068373.1"/>
    </source>
</evidence>
<name>A0ACC2T1A0_9FUNG</name>
<accession>A0ACC2T1A0</accession>
<comment type="caution">
    <text evidence="1">The sequence shown here is derived from an EMBL/GenBank/DDBJ whole genome shotgun (WGS) entry which is preliminary data.</text>
</comment>
<evidence type="ECO:0000313" key="2">
    <source>
        <dbReference type="Proteomes" id="UP001165960"/>
    </source>
</evidence>